<feature type="domain" description="YCII-related" evidence="1">
    <location>
        <begin position="1"/>
        <end position="97"/>
    </location>
</feature>
<dbReference type="InterPro" id="IPR011008">
    <property type="entry name" value="Dimeric_a/b-barrel"/>
</dbReference>
<evidence type="ECO:0000259" key="1">
    <source>
        <dbReference type="Pfam" id="PF03795"/>
    </source>
</evidence>
<dbReference type="PANTHER" id="PTHR35174">
    <property type="entry name" value="BLL7171 PROTEIN-RELATED"/>
    <property type="match status" value="1"/>
</dbReference>
<dbReference type="PANTHER" id="PTHR35174:SF3">
    <property type="entry name" value="BLL7171 PROTEIN"/>
    <property type="match status" value="1"/>
</dbReference>
<protein>
    <submittedName>
        <fullName evidence="2">Unannotated protein</fullName>
    </submittedName>
</protein>
<dbReference type="AlphaFoldDB" id="A0A6J6VIN5"/>
<reference evidence="2" key="1">
    <citation type="submission" date="2020-05" db="EMBL/GenBank/DDBJ databases">
        <authorList>
            <person name="Chiriac C."/>
            <person name="Salcher M."/>
            <person name="Ghai R."/>
            <person name="Kavagutti S V."/>
        </authorList>
    </citation>
    <scope>NUCLEOTIDE SEQUENCE</scope>
</reference>
<dbReference type="InterPro" id="IPR005545">
    <property type="entry name" value="YCII"/>
</dbReference>
<name>A0A6J6VIN5_9ZZZZ</name>
<dbReference type="EMBL" id="CAEZZT010000015">
    <property type="protein sequence ID" value="CAB4772301.1"/>
    <property type="molecule type" value="Genomic_DNA"/>
</dbReference>
<sequence>MRFLISVIDSTTRSPHTPEEIQAIDAINDQMVANGQRLFACGLDSPTLASVFDNRAGSNQVSEGPFIKSDEFFSGFWIIEVNDEQTAHELAAKASKACNRKVELRPLLG</sequence>
<dbReference type="EMBL" id="CAFBQI010000010">
    <property type="protein sequence ID" value="CAB5045219.1"/>
    <property type="molecule type" value="Genomic_DNA"/>
</dbReference>
<dbReference type="Gene3D" id="3.30.70.1060">
    <property type="entry name" value="Dimeric alpha+beta barrel"/>
    <property type="match status" value="1"/>
</dbReference>
<evidence type="ECO:0000313" key="3">
    <source>
        <dbReference type="EMBL" id="CAB5045219.1"/>
    </source>
</evidence>
<dbReference type="Pfam" id="PF03795">
    <property type="entry name" value="YCII"/>
    <property type="match status" value="1"/>
</dbReference>
<evidence type="ECO:0000313" key="2">
    <source>
        <dbReference type="EMBL" id="CAB4772301.1"/>
    </source>
</evidence>
<accession>A0A6J6VIN5</accession>
<gene>
    <name evidence="2" type="ORF">UFOPK2918_00353</name>
    <name evidence="3" type="ORF">UFOPK4303_00238</name>
</gene>
<organism evidence="2">
    <name type="scientific">freshwater metagenome</name>
    <dbReference type="NCBI Taxonomy" id="449393"/>
    <lineage>
        <taxon>unclassified sequences</taxon>
        <taxon>metagenomes</taxon>
        <taxon>ecological metagenomes</taxon>
    </lineage>
</organism>
<dbReference type="SUPFAM" id="SSF54909">
    <property type="entry name" value="Dimeric alpha+beta barrel"/>
    <property type="match status" value="1"/>
</dbReference>
<proteinExistence type="predicted"/>